<keyword evidence="3" id="KW-0479">Metal-binding</keyword>
<dbReference type="Gene3D" id="3.90.550.10">
    <property type="entry name" value="Spore Coat Polysaccharide Biosynthesis Protein SpsA, Chain A"/>
    <property type="match status" value="1"/>
</dbReference>
<dbReference type="GO" id="GO:0005525">
    <property type="term" value="F:GTP binding"/>
    <property type="evidence" value="ECO:0007669"/>
    <property type="project" value="UniProtKB-KW"/>
</dbReference>
<keyword evidence="7" id="KW-0501">Molybdenum cofactor biosynthesis</keyword>
<dbReference type="InterPro" id="IPR025877">
    <property type="entry name" value="MobA-like_NTP_Trfase"/>
</dbReference>
<evidence type="ECO:0000256" key="5">
    <source>
        <dbReference type="ARBA" id="ARBA00022842"/>
    </source>
</evidence>
<keyword evidence="10" id="KW-1185">Reference proteome</keyword>
<evidence type="ECO:0000256" key="6">
    <source>
        <dbReference type="ARBA" id="ARBA00023134"/>
    </source>
</evidence>
<dbReference type="GO" id="GO:0016779">
    <property type="term" value="F:nucleotidyltransferase activity"/>
    <property type="evidence" value="ECO:0007669"/>
    <property type="project" value="UniProtKB-KW"/>
</dbReference>
<evidence type="ECO:0000256" key="2">
    <source>
        <dbReference type="ARBA" id="ARBA00022679"/>
    </source>
</evidence>
<dbReference type="InterPro" id="IPR013482">
    <property type="entry name" value="Molybde_CF_guanTrfase"/>
</dbReference>
<accession>A0A239MA65</accession>
<keyword evidence="1" id="KW-0963">Cytoplasm</keyword>
<dbReference type="Proteomes" id="UP000198393">
    <property type="component" value="Unassembled WGS sequence"/>
</dbReference>
<organism evidence="9 10">
    <name type="scientific">Ekhidna lutea</name>
    <dbReference type="NCBI Taxonomy" id="447679"/>
    <lineage>
        <taxon>Bacteria</taxon>
        <taxon>Pseudomonadati</taxon>
        <taxon>Bacteroidota</taxon>
        <taxon>Cytophagia</taxon>
        <taxon>Cytophagales</taxon>
        <taxon>Reichenbachiellaceae</taxon>
        <taxon>Ekhidna</taxon>
    </lineage>
</organism>
<evidence type="ECO:0000256" key="4">
    <source>
        <dbReference type="ARBA" id="ARBA00022741"/>
    </source>
</evidence>
<feature type="domain" description="MobA-like NTP transferase" evidence="8">
    <location>
        <begin position="2"/>
        <end position="147"/>
    </location>
</feature>
<dbReference type="PANTHER" id="PTHR19136">
    <property type="entry name" value="MOLYBDENUM COFACTOR GUANYLYLTRANSFERASE"/>
    <property type="match status" value="1"/>
</dbReference>
<reference evidence="9 10" key="1">
    <citation type="submission" date="2017-06" db="EMBL/GenBank/DDBJ databases">
        <authorList>
            <person name="Kim H.J."/>
            <person name="Triplett B.A."/>
        </authorList>
    </citation>
    <scope>NUCLEOTIDE SEQUENCE [LARGE SCALE GENOMIC DNA]</scope>
    <source>
        <strain evidence="9 10">DSM 19307</strain>
    </source>
</reference>
<evidence type="ECO:0000259" key="8">
    <source>
        <dbReference type="Pfam" id="PF12804"/>
    </source>
</evidence>
<keyword evidence="2 9" id="KW-0808">Transferase</keyword>
<keyword evidence="4" id="KW-0547">Nucleotide-binding</keyword>
<name>A0A239MA65_EKHLU</name>
<dbReference type="Pfam" id="PF12804">
    <property type="entry name" value="NTP_transf_3"/>
    <property type="match status" value="1"/>
</dbReference>
<evidence type="ECO:0000256" key="1">
    <source>
        <dbReference type="ARBA" id="ARBA00022490"/>
    </source>
</evidence>
<proteinExistence type="predicted"/>
<dbReference type="AlphaFoldDB" id="A0A239MA65"/>
<dbReference type="EMBL" id="FZPD01000008">
    <property type="protein sequence ID" value="SNT39531.1"/>
    <property type="molecule type" value="Genomic_DNA"/>
</dbReference>
<dbReference type="GO" id="GO:0046872">
    <property type="term" value="F:metal ion binding"/>
    <property type="evidence" value="ECO:0007669"/>
    <property type="project" value="UniProtKB-KW"/>
</dbReference>
<dbReference type="GO" id="GO:0006777">
    <property type="term" value="P:Mo-molybdopterin cofactor biosynthetic process"/>
    <property type="evidence" value="ECO:0007669"/>
    <property type="project" value="UniProtKB-KW"/>
</dbReference>
<evidence type="ECO:0000256" key="3">
    <source>
        <dbReference type="ARBA" id="ARBA00022723"/>
    </source>
</evidence>
<dbReference type="PANTHER" id="PTHR19136:SF81">
    <property type="entry name" value="MOLYBDENUM COFACTOR GUANYLYLTRANSFERASE"/>
    <property type="match status" value="1"/>
</dbReference>
<evidence type="ECO:0000256" key="7">
    <source>
        <dbReference type="ARBA" id="ARBA00023150"/>
    </source>
</evidence>
<dbReference type="InterPro" id="IPR029044">
    <property type="entry name" value="Nucleotide-diphossugar_trans"/>
</dbReference>
<keyword evidence="5" id="KW-0460">Magnesium</keyword>
<keyword evidence="6" id="KW-0342">GTP-binding</keyword>
<evidence type="ECO:0000313" key="9">
    <source>
        <dbReference type="EMBL" id="SNT39531.1"/>
    </source>
</evidence>
<dbReference type="SUPFAM" id="SSF53448">
    <property type="entry name" value="Nucleotide-diphospho-sugar transferases"/>
    <property type="match status" value="1"/>
</dbReference>
<protein>
    <submittedName>
        <fullName evidence="9">Molybdenum cofactor guanylyltransferase</fullName>
    </submittedName>
</protein>
<sequence>MVLMGGQSSRMGTDKSALNYHGKPQVEYLFDLLRSKLPKSFVSVRKGQSVGFTDHVIEDSLDTKGPINGIISAMRAHPDKSWLVLAVDLPFVTEQTIDHLIKNRDQTALGTSLATQETGLPEPLIAIWEAHARPVLEEFHIEHDMRCPRKFMMNHEVHLAHPQDDQELYNANNPDEYEFAKSLIQ</sequence>
<gene>
    <name evidence="9" type="ORF">SAMN05421640_3749</name>
</gene>
<evidence type="ECO:0000313" key="10">
    <source>
        <dbReference type="Proteomes" id="UP000198393"/>
    </source>
</evidence>
<dbReference type="CDD" id="cd02503">
    <property type="entry name" value="MobA"/>
    <property type="match status" value="1"/>
</dbReference>
<keyword evidence="9" id="KW-0548">Nucleotidyltransferase</keyword>